<dbReference type="SMART" id="SM00872">
    <property type="entry name" value="Alpha-mann_mid"/>
    <property type="match status" value="1"/>
</dbReference>
<keyword evidence="2" id="KW-0479">Metal-binding</keyword>
<dbReference type="GO" id="GO:0009313">
    <property type="term" value="P:oligosaccharide catabolic process"/>
    <property type="evidence" value="ECO:0007669"/>
    <property type="project" value="TreeGrafter"/>
</dbReference>
<name>H9UC79_FERPD</name>
<dbReference type="PANTHER" id="PTHR46017:SF1">
    <property type="entry name" value="ALPHA-MANNOSIDASE 2C1"/>
    <property type="match status" value="1"/>
</dbReference>
<dbReference type="Gene3D" id="3.20.110.10">
    <property type="entry name" value="Glycoside hydrolase 38, N terminal domain"/>
    <property type="match status" value="1"/>
</dbReference>
<keyword evidence="3" id="KW-0378">Hydrolase</keyword>
<dbReference type="InterPro" id="IPR037094">
    <property type="entry name" value="Glyco_hydro_38_cen_sf"/>
</dbReference>
<dbReference type="CDD" id="cd10789">
    <property type="entry name" value="GH38N_AMII_ER_cytosolic"/>
    <property type="match status" value="1"/>
</dbReference>
<dbReference type="Pfam" id="PF01074">
    <property type="entry name" value="Glyco_hydro_38N"/>
    <property type="match status" value="1"/>
</dbReference>
<dbReference type="Pfam" id="PF07748">
    <property type="entry name" value="Glyco_hydro_38C"/>
    <property type="match status" value="1"/>
</dbReference>
<dbReference type="InterPro" id="IPR015341">
    <property type="entry name" value="Glyco_hydro_38_cen"/>
</dbReference>
<evidence type="ECO:0000256" key="2">
    <source>
        <dbReference type="ARBA" id="ARBA00022723"/>
    </source>
</evidence>
<dbReference type="GO" id="GO:0004559">
    <property type="term" value="F:alpha-mannosidase activity"/>
    <property type="evidence" value="ECO:0007669"/>
    <property type="project" value="InterPro"/>
</dbReference>
<dbReference type="SUPFAM" id="SSF88688">
    <property type="entry name" value="Families 57/38 glycoside transferase middle domain"/>
    <property type="match status" value="1"/>
</dbReference>
<keyword evidence="4" id="KW-0326">Glycosidase</keyword>
<dbReference type="InterPro" id="IPR000602">
    <property type="entry name" value="Glyco_hydro_38_N"/>
</dbReference>
<sequence>MYRNKQIDCARFSKILDEVMPYCVTRIEKLTWIHKGKMIRLPYRWEAGNEPAIFESVFQQSLLESFHTCYLRAWFGGESLIKLDGLTLGEINEYHREINLTQFCDGRKHNLTVETMPRGLFGTKSEPLFSEGHLICYDVDMLKAVRFFKNAIDVVQETNDEGLSTLILGLLDEHIQLIEIPRGTKSYLEGLSENKSAKNLVLSVWEPPEISSQVALWRKEVRETLLIAYEKFRSELSKVSVRFPKLGKVYLAGHAHIDYAWLWPVEETKRKIVRTFANAVQLAKKYPEFIYIQSSAQMYADLKEISPELYNEIKELVKTGKWEPVGGMWVESDCNVPSLESLIRQFYYGQSFFKKEFGKISKVAWLPDVFGFSWVLPQVLKQSGIEYFVTTKLTWNESNEFPYDICKWRGIDGTEVVYYSYKNLEEGYNGRISAKSIINTWQNFRQKELTDKVFLTFGYGDGGGGPTEEMCENYYALKYVPGIPDTVYSTPENFFEKLKEDFSFDKLPVWDGELYLELHRGTLTSQSRTKRLHKIAEDYLRVTEILNALYDGELQPEIDELWKILLRNEFHDILPGSSIHEVYETTNAELSYIIQHCKELQQKLFLENIVSESGYITLFNTSSFSRSVEFELEKELELSFNGKPLKRVPTYDGKYFYKLGDDTTTIEPLKLLSLSIKNPVDSVQNSAVREDFTLKKDGDGYQIENIHMKVSIFNDGSLQIYNKRLGKYAFKGKGNLLALYKDIPAYWDNWDIDYHSHLSEKILKADNVSVVEDNELRKVLKAQYTIEGSMVEQYFIIGSDSEEVVVRTRIDWHMRRTVLKIKFPTNILSRTAKFDIDGGFIERATHRNTNFEKARFEVLAHRWVDISQYDLGVTIINDGKYGHSVEDSTISLTALKAGIYPDFYDDEGLQEFSYAIYVHGPCDVKDIVKRADNFNKKIIVFEGLLSQPKNLIDVKSDNFKILSYRKVNGKKVLRLCEQVGSTGNLEIIPEFSFSRVYLTNILEEDVREVHVNAGAIMVEYRPFKIYTMVIE</sequence>
<evidence type="ECO:0000313" key="6">
    <source>
        <dbReference type="EMBL" id="AFG35122.1"/>
    </source>
</evidence>
<evidence type="ECO:0000256" key="3">
    <source>
        <dbReference type="ARBA" id="ARBA00022801"/>
    </source>
</evidence>
<dbReference type="Pfam" id="PF09261">
    <property type="entry name" value="Alpha-mann_mid"/>
    <property type="match status" value="1"/>
</dbReference>
<dbReference type="PANTHER" id="PTHR46017">
    <property type="entry name" value="ALPHA-MANNOSIDASE 2C1"/>
    <property type="match status" value="1"/>
</dbReference>
<proteinExistence type="inferred from homology"/>
<dbReference type="KEGG" id="fpe:Ferpe_1013"/>
<dbReference type="InterPro" id="IPR027291">
    <property type="entry name" value="Glyco_hydro_38_N_sf"/>
</dbReference>
<dbReference type="Gene3D" id="1.20.1270.50">
    <property type="entry name" value="Glycoside hydrolase family 38, central domain"/>
    <property type="match status" value="1"/>
</dbReference>
<dbReference type="AlphaFoldDB" id="H9UC79"/>
<dbReference type="STRING" id="771875.Ferpe_1013"/>
<dbReference type="InterPro" id="IPR011682">
    <property type="entry name" value="Glyco_hydro_38_C"/>
</dbReference>
<dbReference type="InterPro" id="IPR011013">
    <property type="entry name" value="Gal_mutarotase_sf_dom"/>
</dbReference>
<evidence type="ECO:0000256" key="1">
    <source>
        <dbReference type="ARBA" id="ARBA00009792"/>
    </source>
</evidence>
<dbReference type="FunFam" id="3.20.110.10:FF:000002">
    <property type="entry name" value="alpha-mannosidase 2C1 isoform X1"/>
    <property type="match status" value="1"/>
</dbReference>
<dbReference type="SUPFAM" id="SSF74650">
    <property type="entry name" value="Galactose mutarotase-like"/>
    <property type="match status" value="1"/>
</dbReference>
<evidence type="ECO:0000313" key="7">
    <source>
        <dbReference type="Proteomes" id="UP000007384"/>
    </source>
</evidence>
<dbReference type="SUPFAM" id="SSF88713">
    <property type="entry name" value="Glycoside hydrolase/deacetylase"/>
    <property type="match status" value="1"/>
</dbReference>
<comment type="similarity">
    <text evidence="1">Belongs to the glycosyl hydrolase 38 family.</text>
</comment>
<dbReference type="GO" id="GO:0006013">
    <property type="term" value="P:mannose metabolic process"/>
    <property type="evidence" value="ECO:0007669"/>
    <property type="project" value="InterPro"/>
</dbReference>
<evidence type="ECO:0000259" key="5">
    <source>
        <dbReference type="SMART" id="SM00872"/>
    </source>
</evidence>
<dbReference type="InterPro" id="IPR041147">
    <property type="entry name" value="GH38_C"/>
</dbReference>
<accession>H9UC79</accession>
<evidence type="ECO:0000256" key="4">
    <source>
        <dbReference type="ARBA" id="ARBA00023295"/>
    </source>
</evidence>
<organism evidence="6 7">
    <name type="scientific">Fervidobacterium pennivorans (strain DSM 9078 / Ven5)</name>
    <dbReference type="NCBI Taxonomy" id="771875"/>
    <lineage>
        <taxon>Bacteria</taxon>
        <taxon>Thermotogati</taxon>
        <taxon>Thermotogota</taxon>
        <taxon>Thermotogae</taxon>
        <taxon>Thermotogales</taxon>
        <taxon>Fervidobacteriaceae</taxon>
        <taxon>Fervidobacterium</taxon>
    </lineage>
</organism>
<dbReference type="Gene3D" id="2.70.98.30">
    <property type="entry name" value="Golgi alpha-mannosidase II, domain 4"/>
    <property type="match status" value="1"/>
</dbReference>
<dbReference type="RefSeq" id="WP_014451563.1">
    <property type="nucleotide sequence ID" value="NC_017095.1"/>
</dbReference>
<dbReference type="GO" id="GO:0030246">
    <property type="term" value="F:carbohydrate binding"/>
    <property type="evidence" value="ECO:0007669"/>
    <property type="project" value="InterPro"/>
</dbReference>
<dbReference type="InterPro" id="IPR011330">
    <property type="entry name" value="Glyco_hydro/deAcase_b/a-brl"/>
</dbReference>
<reference evidence="6" key="1">
    <citation type="submission" date="2012-03" db="EMBL/GenBank/DDBJ databases">
        <title>Complete sequence of Fervidobacterium pennivorans DSM 9078.</title>
        <authorList>
            <consortium name="US DOE Joint Genome Institute"/>
            <person name="Lucas S."/>
            <person name="Han J."/>
            <person name="Lapidus A."/>
            <person name="Cheng J.-F."/>
            <person name="Goodwin L."/>
            <person name="Pitluck S."/>
            <person name="Peters L."/>
            <person name="Ovchinnikova G."/>
            <person name="Lu M."/>
            <person name="Detter J.C."/>
            <person name="Han C."/>
            <person name="Tapia R."/>
            <person name="Land M."/>
            <person name="Hauser L."/>
            <person name="Kyrpides N."/>
            <person name="Ivanova N."/>
            <person name="Pagani I."/>
            <person name="Noll K.M."/>
            <person name="Woyke T."/>
        </authorList>
    </citation>
    <scope>NUCLEOTIDE SEQUENCE</scope>
    <source>
        <strain evidence="6">DSM 9078</strain>
    </source>
</reference>
<dbReference type="Pfam" id="PF17677">
    <property type="entry name" value="Glyco_hydro38C2"/>
    <property type="match status" value="1"/>
</dbReference>
<dbReference type="HOGENOM" id="CLU_003442_1_0_0"/>
<dbReference type="GO" id="GO:0046872">
    <property type="term" value="F:metal ion binding"/>
    <property type="evidence" value="ECO:0007669"/>
    <property type="project" value="UniProtKB-KW"/>
</dbReference>
<protein>
    <submittedName>
        <fullName evidence="6">Alpha-mannosidase</fullName>
    </submittedName>
</protein>
<feature type="domain" description="Glycoside hydrolase family 38 central" evidence="5">
    <location>
        <begin position="517"/>
        <end position="590"/>
    </location>
</feature>
<dbReference type="eggNOG" id="COG0383">
    <property type="taxonomic scope" value="Bacteria"/>
</dbReference>
<keyword evidence="7" id="KW-1185">Reference proteome</keyword>
<dbReference type="OrthoDB" id="9772207at2"/>
<dbReference type="Proteomes" id="UP000007384">
    <property type="component" value="Chromosome"/>
</dbReference>
<dbReference type="InterPro" id="IPR028995">
    <property type="entry name" value="Glyco_hydro_57/38_cen_sf"/>
</dbReference>
<dbReference type="EMBL" id="CP003260">
    <property type="protein sequence ID" value="AFG35122.1"/>
    <property type="molecule type" value="Genomic_DNA"/>
</dbReference>
<gene>
    <name evidence="6" type="ordered locus">Ferpe_1013</name>
</gene>
<dbReference type="PATRIC" id="fig|771875.3.peg.1038"/>